<feature type="coiled-coil region" evidence="1">
    <location>
        <begin position="184"/>
        <end position="218"/>
    </location>
</feature>
<proteinExistence type="predicted"/>
<feature type="compositionally biased region" description="Basic residues" evidence="2">
    <location>
        <begin position="380"/>
        <end position="391"/>
    </location>
</feature>
<gene>
    <name evidence="4" type="primary">LOC107064450</name>
</gene>
<keyword evidence="1" id="KW-0175">Coiled coil</keyword>
<accession>A0ABM1HXE4</accession>
<feature type="region of interest" description="Disordered" evidence="2">
    <location>
        <begin position="375"/>
        <end position="397"/>
    </location>
</feature>
<evidence type="ECO:0000313" key="3">
    <source>
        <dbReference type="Proteomes" id="UP000694924"/>
    </source>
</evidence>
<evidence type="ECO:0000256" key="2">
    <source>
        <dbReference type="SAM" id="MobiDB-lite"/>
    </source>
</evidence>
<evidence type="ECO:0000313" key="4">
    <source>
        <dbReference type="RefSeq" id="XP_015172631.1"/>
    </source>
</evidence>
<reference evidence="4" key="1">
    <citation type="submission" date="2025-08" db="UniProtKB">
        <authorList>
            <consortium name="RefSeq"/>
        </authorList>
    </citation>
    <scope>IDENTIFICATION</scope>
    <source>
        <tissue evidence="4">Whole body</tissue>
    </source>
</reference>
<dbReference type="GeneID" id="107064450"/>
<dbReference type="RefSeq" id="XP_015172631.1">
    <property type="nucleotide sequence ID" value="XM_015317145.1"/>
</dbReference>
<organism evidence="3 4">
    <name type="scientific">Polistes dominula</name>
    <name type="common">European paper wasp</name>
    <name type="synonym">Vespa dominula</name>
    <dbReference type="NCBI Taxonomy" id="743375"/>
    <lineage>
        <taxon>Eukaryota</taxon>
        <taxon>Metazoa</taxon>
        <taxon>Ecdysozoa</taxon>
        <taxon>Arthropoda</taxon>
        <taxon>Hexapoda</taxon>
        <taxon>Insecta</taxon>
        <taxon>Pterygota</taxon>
        <taxon>Neoptera</taxon>
        <taxon>Endopterygota</taxon>
        <taxon>Hymenoptera</taxon>
        <taxon>Apocrita</taxon>
        <taxon>Aculeata</taxon>
        <taxon>Vespoidea</taxon>
        <taxon>Vespidae</taxon>
        <taxon>Polistinae</taxon>
        <taxon>Polistini</taxon>
        <taxon>Polistes</taxon>
    </lineage>
</organism>
<evidence type="ECO:0000256" key="1">
    <source>
        <dbReference type="SAM" id="Coils"/>
    </source>
</evidence>
<feature type="compositionally biased region" description="Low complexity" evidence="2">
    <location>
        <begin position="148"/>
        <end position="157"/>
    </location>
</feature>
<protein>
    <submittedName>
        <fullName evidence="4">Suppressor of Mek1-like</fullName>
    </submittedName>
</protein>
<feature type="region of interest" description="Disordered" evidence="2">
    <location>
        <begin position="147"/>
        <end position="168"/>
    </location>
</feature>
<dbReference type="Proteomes" id="UP000694924">
    <property type="component" value="Unplaced"/>
</dbReference>
<sequence>MAVTTSCEETNMVVPFHKGLSEWWSEETEYVFQRIERWAAFARGYNRLRSERLSKGRLTMNEEHNSRWSISSNKLIIEEETSWNPSFHKLKRSRRRSRQEEEMKINHFRDSVFGYRSNDNLDSTCLETYRYDHSIYFKTIGEIRNNKKNSTTINNNDDNNDDDSKENVSLDCEDEDIEIEVDHEVEETDEVVDIEDEIEEIDDEVEDIEDEVDQTTFVYDSIDEQFYLENDHTRNNEFESNKSDVGVWPIVDLSKLDLNSKMSDESSNDKKNEVEWTIETNNNNNNNNNNNYMRKENMESKMDYYQNEKRFNYESKQDELKKDEGDEDTTKGIFTFKMIKHRPSRMIKRSTVCGDNNVIWPGILLNYTRNVDIQSTESPHHHHHHHHHHHYYSNNFK</sequence>
<name>A0ABM1HXE4_POLDO</name>
<keyword evidence="3" id="KW-1185">Reference proteome</keyword>